<evidence type="ECO:0000256" key="1">
    <source>
        <dbReference type="SAM" id="Phobius"/>
    </source>
</evidence>
<keyword evidence="1" id="KW-1133">Transmembrane helix</keyword>
<keyword evidence="1" id="KW-0812">Transmembrane</keyword>
<keyword evidence="1" id="KW-0472">Membrane</keyword>
<dbReference type="EMBL" id="JAMZMK010009423">
    <property type="protein sequence ID" value="KAI7735886.1"/>
    <property type="molecule type" value="Genomic_DNA"/>
</dbReference>
<feature type="non-terminal residue" evidence="2">
    <location>
        <position position="1"/>
    </location>
</feature>
<keyword evidence="3" id="KW-1185">Reference proteome</keyword>
<sequence length="79" mass="8692">KGKDLANGKNTVGMGIAVVLYGFLLVTQTVFYLVCKSYHRELIDKLSLSTFLGAYMGETVAYPRPGEEIQLGRPRVPAE</sequence>
<feature type="non-terminal residue" evidence="2">
    <location>
        <position position="79"/>
    </location>
</feature>
<evidence type="ECO:0000313" key="2">
    <source>
        <dbReference type="EMBL" id="KAI7735886.1"/>
    </source>
</evidence>
<dbReference type="Proteomes" id="UP001206925">
    <property type="component" value="Unassembled WGS sequence"/>
</dbReference>
<proteinExistence type="predicted"/>
<evidence type="ECO:0000313" key="3">
    <source>
        <dbReference type="Proteomes" id="UP001206925"/>
    </source>
</evidence>
<organism evidence="2 3">
    <name type="scientific">Ambrosia artemisiifolia</name>
    <name type="common">Common ragweed</name>
    <dbReference type="NCBI Taxonomy" id="4212"/>
    <lineage>
        <taxon>Eukaryota</taxon>
        <taxon>Viridiplantae</taxon>
        <taxon>Streptophyta</taxon>
        <taxon>Embryophyta</taxon>
        <taxon>Tracheophyta</taxon>
        <taxon>Spermatophyta</taxon>
        <taxon>Magnoliopsida</taxon>
        <taxon>eudicotyledons</taxon>
        <taxon>Gunneridae</taxon>
        <taxon>Pentapetalae</taxon>
        <taxon>asterids</taxon>
        <taxon>campanulids</taxon>
        <taxon>Asterales</taxon>
        <taxon>Asteraceae</taxon>
        <taxon>Asteroideae</taxon>
        <taxon>Heliantheae alliance</taxon>
        <taxon>Heliantheae</taxon>
        <taxon>Ambrosia</taxon>
    </lineage>
</organism>
<comment type="caution">
    <text evidence="2">The sequence shown here is derived from an EMBL/GenBank/DDBJ whole genome shotgun (WGS) entry which is preliminary data.</text>
</comment>
<accession>A0AAD5C5T5</accession>
<protein>
    <submittedName>
        <fullName evidence="2">Uncharacterized protein</fullName>
    </submittedName>
</protein>
<gene>
    <name evidence="2" type="ORF">M8C21_018953</name>
</gene>
<name>A0AAD5C5T5_AMBAR</name>
<feature type="transmembrane region" description="Helical" evidence="1">
    <location>
        <begin position="12"/>
        <end position="35"/>
    </location>
</feature>
<reference evidence="2" key="1">
    <citation type="submission" date="2022-06" db="EMBL/GenBank/DDBJ databases">
        <title>Uncovering the hologenomic basis of an extraordinary plant invasion.</title>
        <authorList>
            <person name="Bieker V.C."/>
            <person name="Martin M.D."/>
            <person name="Gilbert T."/>
            <person name="Hodgins K."/>
            <person name="Battlay P."/>
            <person name="Petersen B."/>
            <person name="Wilson J."/>
        </authorList>
    </citation>
    <scope>NUCLEOTIDE SEQUENCE</scope>
    <source>
        <strain evidence="2">AA19_3_7</strain>
        <tissue evidence="2">Leaf</tissue>
    </source>
</reference>
<dbReference type="AlphaFoldDB" id="A0AAD5C5T5"/>